<protein>
    <recommendedName>
        <fullName evidence="4">DUF3096 domain-containing protein</fullName>
    </recommendedName>
</protein>
<reference evidence="2" key="1">
    <citation type="journal article" date="2016" name="Front. Microbiol.">
        <title>Genome Sequence of the Piezophilic, Mesophilic Sulfate-Reducing Bacterium Desulfovibrio indicus J2T.</title>
        <authorList>
            <person name="Cao J."/>
            <person name="Maignien L."/>
            <person name="Shao Z."/>
            <person name="Alain K."/>
            <person name="Jebbar M."/>
        </authorList>
    </citation>
    <scope>NUCLEOTIDE SEQUENCE</scope>
    <source>
        <strain evidence="2">NBRC 103626</strain>
    </source>
</reference>
<dbReference type="Proteomes" id="UP001055108">
    <property type="component" value="Unassembled WGS sequence"/>
</dbReference>
<keyword evidence="1" id="KW-0472">Membrane</keyword>
<keyword evidence="3" id="KW-1185">Reference proteome</keyword>
<keyword evidence="1" id="KW-1133">Transmembrane helix</keyword>
<comment type="caution">
    <text evidence="2">The sequence shown here is derived from an EMBL/GenBank/DDBJ whole genome shotgun (WGS) entry which is preliminary data.</text>
</comment>
<feature type="transmembrane region" description="Helical" evidence="1">
    <location>
        <begin position="21"/>
        <end position="43"/>
    </location>
</feature>
<gene>
    <name evidence="2" type="ORF">NBEOAGPD_2732</name>
</gene>
<proteinExistence type="predicted"/>
<accession>A0AA37HQ08</accession>
<reference evidence="2" key="2">
    <citation type="submission" date="2021-08" db="EMBL/GenBank/DDBJ databases">
        <authorList>
            <person name="Tani A."/>
            <person name="Ola A."/>
            <person name="Ogura Y."/>
            <person name="Katsura K."/>
            <person name="Hayashi T."/>
        </authorList>
    </citation>
    <scope>NUCLEOTIDE SEQUENCE</scope>
    <source>
        <strain evidence="2">NBRC 103626</strain>
    </source>
</reference>
<sequence>MGTKTPVGRLQTAKLCPPNPMTITISNLQPVIAIIAGVLILIAPRLLNYIVAAYLIGVGLIGLGLFRGLV</sequence>
<evidence type="ECO:0008006" key="4">
    <source>
        <dbReference type="Google" id="ProtNLM"/>
    </source>
</evidence>
<keyword evidence="1" id="KW-0812">Transmembrane</keyword>
<feature type="transmembrane region" description="Helical" evidence="1">
    <location>
        <begin position="49"/>
        <end position="69"/>
    </location>
</feature>
<name>A0AA37HQ08_9HYPH</name>
<evidence type="ECO:0000256" key="1">
    <source>
        <dbReference type="SAM" id="Phobius"/>
    </source>
</evidence>
<evidence type="ECO:0000313" key="3">
    <source>
        <dbReference type="Proteomes" id="UP001055108"/>
    </source>
</evidence>
<dbReference type="InterPro" id="IPR021446">
    <property type="entry name" value="DUF3096"/>
</dbReference>
<organism evidence="2 3">
    <name type="scientific">Methylobacterium gregans</name>
    <dbReference type="NCBI Taxonomy" id="374424"/>
    <lineage>
        <taxon>Bacteria</taxon>
        <taxon>Pseudomonadati</taxon>
        <taxon>Pseudomonadota</taxon>
        <taxon>Alphaproteobacteria</taxon>
        <taxon>Hyphomicrobiales</taxon>
        <taxon>Methylobacteriaceae</taxon>
        <taxon>Methylobacterium</taxon>
    </lineage>
</organism>
<dbReference type="Pfam" id="PF11295">
    <property type="entry name" value="DUF3096"/>
    <property type="match status" value="1"/>
</dbReference>
<evidence type="ECO:0000313" key="2">
    <source>
        <dbReference type="EMBL" id="GJD79505.1"/>
    </source>
</evidence>
<dbReference type="EMBL" id="BPQM01000064">
    <property type="protein sequence ID" value="GJD79505.1"/>
    <property type="molecule type" value="Genomic_DNA"/>
</dbReference>
<dbReference type="AlphaFoldDB" id="A0AA37HQ08"/>